<gene>
    <name evidence="1" type="ORF">KTA_42300</name>
</gene>
<accession>A0A455T9B0</accession>
<evidence type="ECO:0000313" key="1">
    <source>
        <dbReference type="EMBL" id="BBH96031.1"/>
    </source>
</evidence>
<organism evidence="1">
    <name type="scientific">Thermogemmatispora argillosa</name>
    <dbReference type="NCBI Taxonomy" id="2045280"/>
    <lineage>
        <taxon>Bacteria</taxon>
        <taxon>Bacillati</taxon>
        <taxon>Chloroflexota</taxon>
        <taxon>Ktedonobacteria</taxon>
        <taxon>Thermogemmatisporales</taxon>
        <taxon>Thermogemmatisporaceae</taxon>
        <taxon>Thermogemmatispora</taxon>
    </lineage>
</organism>
<dbReference type="AlphaFoldDB" id="A0A455T9B0"/>
<proteinExistence type="predicted"/>
<protein>
    <submittedName>
        <fullName evidence="1">Uncharacterized protein</fullName>
    </submittedName>
</protein>
<reference evidence="1" key="1">
    <citation type="submission" date="2018-12" db="EMBL/GenBank/DDBJ databases">
        <title>Novel natural products biosynthetic potential of the class Ktedonobacteria.</title>
        <authorList>
            <person name="Zheng Y."/>
            <person name="Saitou A."/>
            <person name="Wang C.M."/>
            <person name="Toyoda A."/>
            <person name="Minakuchi Y."/>
            <person name="Sekiguchi Y."/>
            <person name="Ueda K."/>
            <person name="Takano H."/>
            <person name="Sakai Y."/>
            <person name="Yokota A."/>
            <person name="Yabe S."/>
        </authorList>
    </citation>
    <scope>NUCLEOTIDE SEQUENCE</scope>
    <source>
        <strain evidence="1">A3-2</strain>
    </source>
</reference>
<sequence length="79" mass="8020">MVPFADLGSQSSVVRGRTVTNLSLALVRLALTLIGLATGKVASIAGGLLDSEKDAAVSCLYQPQASLRGGLAEIADHPS</sequence>
<name>A0A455T9B0_9CHLR</name>
<dbReference type="EMBL" id="AP019377">
    <property type="protein sequence ID" value="BBH96031.1"/>
    <property type="molecule type" value="Genomic_DNA"/>
</dbReference>